<name>A0A2T0WIV8_9BACT</name>
<dbReference type="InterPro" id="IPR025345">
    <property type="entry name" value="DUF4249"/>
</dbReference>
<proteinExistence type="predicted"/>
<sequence>MRVSLNIISIIGIVLLCSCERFIEVEIPNQEPRLVLNALLEQNDTLKVYLTKSRSVLEGREYDGFESVRNAIVSLRDESGQVFTFDPVDRSLPWMDNYVYELPNPGLLEGKSYEIIAEASGFNTVNSFQTLPESVKIKEVNFTDLGEDPNFTSQNIYEVSVKFDDLPGSNYYEISGNMLGKSFYVNEGDTMFYFYSSELYPNPVNQALKKDHMMRQVLLFQDVYLNGEDSEVTFRTRFPRDVDIEITINLSHVSEAYYRYYDTADLQRYNQGDILSQPVLVYNNIRQGIGIFKSRNTNQKTFNLRVEEN</sequence>
<dbReference type="Proteomes" id="UP000238157">
    <property type="component" value="Unassembled WGS sequence"/>
</dbReference>
<dbReference type="EMBL" id="PVTR01000008">
    <property type="protein sequence ID" value="PRY86627.1"/>
    <property type="molecule type" value="Genomic_DNA"/>
</dbReference>
<dbReference type="AlphaFoldDB" id="A0A2T0WIV8"/>
<protein>
    <submittedName>
        <fullName evidence="1">Uncharacterized protein DUF4249</fullName>
    </submittedName>
</protein>
<organism evidence="1 2">
    <name type="scientific">Mongoliibacter ruber</name>
    <dbReference type="NCBI Taxonomy" id="1750599"/>
    <lineage>
        <taxon>Bacteria</taxon>
        <taxon>Pseudomonadati</taxon>
        <taxon>Bacteroidota</taxon>
        <taxon>Cytophagia</taxon>
        <taxon>Cytophagales</taxon>
        <taxon>Cyclobacteriaceae</taxon>
        <taxon>Mongoliibacter</taxon>
    </lineage>
</organism>
<accession>A0A2T0WIV8</accession>
<dbReference type="OrthoDB" id="1115009at2"/>
<dbReference type="Pfam" id="PF14054">
    <property type="entry name" value="DUF4249"/>
    <property type="match status" value="1"/>
</dbReference>
<gene>
    <name evidence="1" type="ORF">CLW00_108114</name>
</gene>
<evidence type="ECO:0000313" key="2">
    <source>
        <dbReference type="Proteomes" id="UP000238157"/>
    </source>
</evidence>
<dbReference type="RefSeq" id="WP_106134361.1">
    <property type="nucleotide sequence ID" value="NZ_PVTR01000008.1"/>
</dbReference>
<dbReference type="PROSITE" id="PS51257">
    <property type="entry name" value="PROKAR_LIPOPROTEIN"/>
    <property type="match status" value="1"/>
</dbReference>
<evidence type="ECO:0000313" key="1">
    <source>
        <dbReference type="EMBL" id="PRY86627.1"/>
    </source>
</evidence>
<comment type="caution">
    <text evidence="1">The sequence shown here is derived from an EMBL/GenBank/DDBJ whole genome shotgun (WGS) entry which is preliminary data.</text>
</comment>
<keyword evidence="2" id="KW-1185">Reference proteome</keyword>
<reference evidence="1 2" key="1">
    <citation type="submission" date="2018-03" db="EMBL/GenBank/DDBJ databases">
        <title>Genomic Encyclopedia of Archaeal and Bacterial Type Strains, Phase II (KMG-II): from individual species to whole genera.</title>
        <authorList>
            <person name="Goeker M."/>
        </authorList>
    </citation>
    <scope>NUCLEOTIDE SEQUENCE [LARGE SCALE GENOMIC DNA]</scope>
    <source>
        <strain evidence="1 2">DSM 27929</strain>
    </source>
</reference>